<gene>
    <name evidence="2" type="ORF">FHS83_002051</name>
</gene>
<sequence length="387" mass="43111">MTKTSKRDDRIDFIRGLALLVIFIDHVPKNIFEPFTLHSFAFCDAAEVFFFLSGYVASLVYGRAMLRDGFVTAAKKVWRRAGVIYLSQLGLMAAVLALVGLFIAATGDQTYRWVFRAQWVFENPIAYIWPTLTMHFQPGYLDILPTYVVLLAVFPLVLKGLERSLWLVVAPSFLLWVAVQVFGLKLWTTSGEPWFFNPFSWQFIFVLGAVIGHPAQKGQFSFAASRRVFWAALAIVVPVALIQMSETLSAHLWFITSLRPHTLLLDKTALGFLRLVSFFALAIVLIRFLPPIGALSNKPWAQAIIRCGSLSLQVFSFGVLLASVTAVSAVLSGGNAWVQSVLTIAGIAAQLAFAAWHMAKKREAVEAERRPSLLADIYPQPARSLRQ</sequence>
<evidence type="ECO:0008006" key="4">
    <source>
        <dbReference type="Google" id="ProtNLM"/>
    </source>
</evidence>
<evidence type="ECO:0000313" key="3">
    <source>
        <dbReference type="Proteomes" id="UP000570514"/>
    </source>
</evidence>
<feature type="transmembrane region" description="Helical" evidence="1">
    <location>
        <begin position="165"/>
        <end position="187"/>
    </location>
</feature>
<evidence type="ECO:0000256" key="1">
    <source>
        <dbReference type="SAM" id="Phobius"/>
    </source>
</evidence>
<reference evidence="2 3" key="1">
    <citation type="submission" date="2020-03" db="EMBL/GenBank/DDBJ databases">
        <title>Genomic Encyclopedia of Type Strains, Phase IV (KMG-IV): sequencing the most valuable type-strain genomes for metagenomic binning, comparative biology and taxonomic classification.</title>
        <authorList>
            <person name="Goeker M."/>
        </authorList>
    </citation>
    <scope>NUCLEOTIDE SEQUENCE [LARGE SCALE GENOMIC DNA]</scope>
    <source>
        <strain evidence="2 3">DSM 19867</strain>
    </source>
</reference>
<dbReference type="InterPro" id="IPR014550">
    <property type="entry name" value="UCP028704_OpgC"/>
</dbReference>
<keyword evidence="1" id="KW-0812">Transmembrane</keyword>
<feature type="transmembrane region" description="Helical" evidence="1">
    <location>
        <begin position="139"/>
        <end position="158"/>
    </location>
</feature>
<name>A0A846MZJ6_9PROT</name>
<organism evidence="2 3">
    <name type="scientific">Rhizomicrobium palustre</name>
    <dbReference type="NCBI Taxonomy" id="189966"/>
    <lineage>
        <taxon>Bacteria</taxon>
        <taxon>Pseudomonadati</taxon>
        <taxon>Pseudomonadota</taxon>
        <taxon>Alphaproteobacteria</taxon>
        <taxon>Micropepsales</taxon>
        <taxon>Micropepsaceae</taxon>
        <taxon>Rhizomicrobium</taxon>
    </lineage>
</organism>
<feature type="transmembrane region" description="Helical" evidence="1">
    <location>
        <begin position="310"/>
        <end position="331"/>
    </location>
</feature>
<feature type="transmembrane region" description="Helical" evidence="1">
    <location>
        <begin position="228"/>
        <end position="256"/>
    </location>
</feature>
<dbReference type="AlphaFoldDB" id="A0A846MZJ6"/>
<feature type="transmembrane region" description="Helical" evidence="1">
    <location>
        <begin position="37"/>
        <end position="62"/>
    </location>
</feature>
<dbReference type="PIRSF" id="PIRSF028704">
    <property type="entry name" value="UPC028704"/>
    <property type="match status" value="1"/>
</dbReference>
<dbReference type="Pfam" id="PF10129">
    <property type="entry name" value="OpgC_C"/>
    <property type="match status" value="1"/>
</dbReference>
<accession>A0A846MZJ6</accession>
<protein>
    <recommendedName>
        <fullName evidence="4">OpgC domain-containing protein</fullName>
    </recommendedName>
</protein>
<feature type="transmembrane region" description="Helical" evidence="1">
    <location>
        <begin position="199"/>
        <end position="216"/>
    </location>
</feature>
<dbReference type="EMBL" id="JAASRM010000001">
    <property type="protein sequence ID" value="NIK88733.1"/>
    <property type="molecule type" value="Genomic_DNA"/>
</dbReference>
<feature type="transmembrane region" description="Helical" evidence="1">
    <location>
        <begin position="12"/>
        <end position="31"/>
    </location>
</feature>
<evidence type="ECO:0000313" key="2">
    <source>
        <dbReference type="EMBL" id="NIK88733.1"/>
    </source>
</evidence>
<dbReference type="RefSeq" id="WP_167082882.1">
    <property type="nucleotide sequence ID" value="NZ_BAAADC010000001.1"/>
</dbReference>
<keyword evidence="3" id="KW-1185">Reference proteome</keyword>
<keyword evidence="1" id="KW-0472">Membrane</keyword>
<proteinExistence type="predicted"/>
<feature type="transmembrane region" description="Helical" evidence="1">
    <location>
        <begin position="337"/>
        <end position="359"/>
    </location>
</feature>
<keyword evidence="1" id="KW-1133">Transmembrane helix</keyword>
<dbReference type="PANTHER" id="PTHR38592:SF3">
    <property type="entry name" value="BLL4819 PROTEIN"/>
    <property type="match status" value="1"/>
</dbReference>
<comment type="caution">
    <text evidence="2">The sequence shown here is derived from an EMBL/GenBank/DDBJ whole genome shotgun (WGS) entry which is preliminary data.</text>
</comment>
<feature type="transmembrane region" description="Helical" evidence="1">
    <location>
        <begin position="83"/>
        <end position="105"/>
    </location>
</feature>
<dbReference type="PANTHER" id="PTHR38592">
    <property type="entry name" value="BLL4819 PROTEIN"/>
    <property type="match status" value="1"/>
</dbReference>
<dbReference type="Proteomes" id="UP000570514">
    <property type="component" value="Unassembled WGS sequence"/>
</dbReference>
<feature type="transmembrane region" description="Helical" evidence="1">
    <location>
        <begin position="268"/>
        <end position="289"/>
    </location>
</feature>